<feature type="region of interest" description="Disordered" evidence="7">
    <location>
        <begin position="766"/>
        <end position="793"/>
    </location>
</feature>
<dbReference type="Proteomes" id="UP001600064">
    <property type="component" value="Unassembled WGS sequence"/>
</dbReference>
<evidence type="ECO:0000256" key="3">
    <source>
        <dbReference type="ARBA" id="ARBA00022737"/>
    </source>
</evidence>
<gene>
    <name evidence="8" type="ORF">VTJ83DRAFT_5723</name>
</gene>
<feature type="region of interest" description="Disordered" evidence="7">
    <location>
        <begin position="83"/>
        <end position="160"/>
    </location>
</feature>
<evidence type="ECO:0000313" key="8">
    <source>
        <dbReference type="EMBL" id="KAL2266371.1"/>
    </source>
</evidence>
<keyword evidence="3" id="KW-0677">Repeat</keyword>
<dbReference type="PANTHER" id="PTHR22852:SF0">
    <property type="entry name" value="DENTICLELESS PROTEIN HOMOLOG"/>
    <property type="match status" value="1"/>
</dbReference>
<evidence type="ECO:0000256" key="2">
    <source>
        <dbReference type="ARBA" id="ARBA00022574"/>
    </source>
</evidence>
<comment type="pathway">
    <text evidence="1">Protein modification; protein ubiquitination.</text>
</comment>
<feature type="compositionally biased region" description="Low complexity" evidence="7">
    <location>
        <begin position="119"/>
        <end position="138"/>
    </location>
</feature>
<evidence type="ECO:0000313" key="9">
    <source>
        <dbReference type="Proteomes" id="UP001600064"/>
    </source>
</evidence>
<comment type="caution">
    <text evidence="8">The sequence shown here is derived from an EMBL/GenBank/DDBJ whole genome shotgun (WGS) entry which is preliminary data.</text>
</comment>
<keyword evidence="9" id="KW-1185">Reference proteome</keyword>
<feature type="compositionally biased region" description="Low complexity" evidence="7">
    <location>
        <begin position="23"/>
        <end position="34"/>
    </location>
</feature>
<dbReference type="RefSeq" id="XP_070865098.1">
    <property type="nucleotide sequence ID" value="XM_071012355.1"/>
</dbReference>
<accession>A0ABR4D7S6</accession>
<dbReference type="PROSITE" id="PS00678">
    <property type="entry name" value="WD_REPEATS_1"/>
    <property type="match status" value="1"/>
</dbReference>
<dbReference type="GeneID" id="98126999"/>
<dbReference type="InterPro" id="IPR019775">
    <property type="entry name" value="WD40_repeat_CS"/>
</dbReference>
<reference evidence="8 9" key="1">
    <citation type="journal article" date="2024" name="Commun. Biol.">
        <title>Comparative genomic analysis of thermophilic fungi reveals convergent evolutionary adaptations and gene losses.</title>
        <authorList>
            <person name="Steindorff A.S."/>
            <person name="Aguilar-Pontes M.V."/>
            <person name="Robinson A.J."/>
            <person name="Andreopoulos B."/>
            <person name="LaButti K."/>
            <person name="Kuo A."/>
            <person name="Mondo S."/>
            <person name="Riley R."/>
            <person name="Otillar R."/>
            <person name="Haridas S."/>
            <person name="Lipzen A."/>
            <person name="Grimwood J."/>
            <person name="Schmutz J."/>
            <person name="Clum A."/>
            <person name="Reid I.D."/>
            <person name="Moisan M.C."/>
            <person name="Butler G."/>
            <person name="Nguyen T.T.M."/>
            <person name="Dewar K."/>
            <person name="Conant G."/>
            <person name="Drula E."/>
            <person name="Henrissat B."/>
            <person name="Hansel C."/>
            <person name="Singer S."/>
            <person name="Hutchinson M.I."/>
            <person name="de Vries R.P."/>
            <person name="Natvig D.O."/>
            <person name="Powell A.J."/>
            <person name="Tsang A."/>
            <person name="Grigoriev I.V."/>
        </authorList>
    </citation>
    <scope>NUCLEOTIDE SEQUENCE [LARGE SCALE GENOMIC DNA]</scope>
    <source>
        <strain evidence="8 9">ATCC 22073</strain>
    </source>
</reference>
<evidence type="ECO:0000256" key="5">
    <source>
        <dbReference type="ARBA" id="ARBA00038344"/>
    </source>
</evidence>
<feature type="region of interest" description="Disordered" evidence="7">
    <location>
        <begin position="23"/>
        <end position="69"/>
    </location>
</feature>
<dbReference type="SUPFAM" id="SSF50978">
    <property type="entry name" value="WD40 repeat-like"/>
    <property type="match status" value="1"/>
</dbReference>
<evidence type="ECO:0000256" key="1">
    <source>
        <dbReference type="ARBA" id="ARBA00004906"/>
    </source>
</evidence>
<feature type="compositionally biased region" description="Acidic residues" evidence="7">
    <location>
        <begin position="784"/>
        <end position="793"/>
    </location>
</feature>
<dbReference type="PROSITE" id="PS50294">
    <property type="entry name" value="WD_REPEATS_REGION"/>
    <property type="match status" value="1"/>
</dbReference>
<organism evidence="8 9">
    <name type="scientific">Remersonia thermophila</name>
    <dbReference type="NCBI Taxonomy" id="72144"/>
    <lineage>
        <taxon>Eukaryota</taxon>
        <taxon>Fungi</taxon>
        <taxon>Dikarya</taxon>
        <taxon>Ascomycota</taxon>
        <taxon>Pezizomycotina</taxon>
        <taxon>Sordariomycetes</taxon>
        <taxon>Sordariomycetidae</taxon>
        <taxon>Sordariales</taxon>
        <taxon>Sordariales incertae sedis</taxon>
        <taxon>Remersonia</taxon>
    </lineage>
</organism>
<dbReference type="InterPro" id="IPR001680">
    <property type="entry name" value="WD40_rpt"/>
</dbReference>
<dbReference type="SMART" id="SM00320">
    <property type="entry name" value="WD40"/>
    <property type="match status" value="6"/>
</dbReference>
<dbReference type="InterPro" id="IPR036322">
    <property type="entry name" value="WD40_repeat_dom_sf"/>
</dbReference>
<sequence length="793" mass="85496">MADNITSSPPRLSATATATVTANAALVSSPSRAPATRRREKERRNPSITPRKFQRFFTPRSRVSAKPSAARKALCDLTAPALNRCQTPSSPLKPVSEEPFLPDHDDHPRGKRRKIVHASPGSQSSLLPSPLQSSPLLPAADPRPGMSSPIRHLKSRRARSTQIFRDADVSEDEWDGDLEVPALERPVPLHRRGMAAQMVQRMTGAMRFADERALECPVADWRTETADFYSNPDDVHFSSSHEGAPRAIPFCTTACHKSSLVAVGDEEGYVRMLDSTRDFSKIHLSFQAHGNAIIDLAFSDDDYLLATASGDQTGKVIDVATQRPLSVLGYHTASLKQVRFQPGRGSNCVLATSGRDGSVHIWDLRCRGGPVQEVPVAYDPALRHRLPRQPTPGCVVNSIYDAHARLTRHARSQAAVAGSADVGRVGEVPGRAGEVSVTAMQFLPPGREHLLLTACEADASIKLWDIRAVHTSRHHRGATPVSFTAPPPSHVAFRPFGICSMTLGGDGTRLYAVCKDNTVYAYSTAHLVLGQAAELVPARPGAEPPRRRHHPHAAAHQGLGPLYGFRHPLFHATSFYVKAALRPAADGRSELLAVGSSDGVAVLFPTDERYLRDAWSASSSSPNGDIVETYYVGQPTDIAPLPRASQQQQQQPRSRPGLRSSTSAAAATAATATTDAGPSSLKRTNSSASLSASFCNSFSASANATPVTKRGTPLVRGHSKEVGAVTWASGGQLVTVGDDFLVRCWRESSGEDDGVEKGFRARDLRRGGEGEGRRWGCGWADVGDAWDGDEDDW</sequence>
<dbReference type="InterPro" id="IPR051865">
    <property type="entry name" value="WD-repeat_CDT2_adapter"/>
</dbReference>
<dbReference type="Gene3D" id="2.130.10.10">
    <property type="entry name" value="YVTN repeat-like/Quinoprotein amine dehydrogenase"/>
    <property type="match status" value="2"/>
</dbReference>
<comment type="similarity">
    <text evidence="5">Belongs to the WD repeat cdt2 family.</text>
</comment>
<keyword evidence="2 6" id="KW-0853">WD repeat</keyword>
<proteinExistence type="inferred from homology"/>
<evidence type="ECO:0000256" key="4">
    <source>
        <dbReference type="ARBA" id="ARBA00022786"/>
    </source>
</evidence>
<feature type="compositionally biased region" description="Low complexity" evidence="7">
    <location>
        <begin position="642"/>
        <end position="674"/>
    </location>
</feature>
<feature type="region of interest" description="Disordered" evidence="7">
    <location>
        <begin position="642"/>
        <end position="683"/>
    </location>
</feature>
<keyword evidence="4" id="KW-0833">Ubl conjugation pathway</keyword>
<evidence type="ECO:0000256" key="6">
    <source>
        <dbReference type="PROSITE-ProRule" id="PRU00221"/>
    </source>
</evidence>
<feature type="repeat" description="WD" evidence="6">
    <location>
        <begin position="328"/>
        <end position="365"/>
    </location>
</feature>
<name>A0ABR4D7S6_9PEZI</name>
<dbReference type="InterPro" id="IPR015943">
    <property type="entry name" value="WD40/YVTN_repeat-like_dom_sf"/>
</dbReference>
<protein>
    <submittedName>
        <fullName evidence="8">Uncharacterized protein</fullName>
    </submittedName>
</protein>
<dbReference type="PANTHER" id="PTHR22852">
    <property type="entry name" value="LETHAL 2 DENTICLELESS PROTEIN RETINOIC ACID-REGULATED NUCLEAR MATRIX-ASSOCIATED PROTEIN"/>
    <property type="match status" value="1"/>
</dbReference>
<evidence type="ECO:0000256" key="7">
    <source>
        <dbReference type="SAM" id="MobiDB-lite"/>
    </source>
</evidence>
<feature type="repeat" description="WD" evidence="6">
    <location>
        <begin position="286"/>
        <end position="327"/>
    </location>
</feature>
<dbReference type="PROSITE" id="PS50082">
    <property type="entry name" value="WD_REPEATS_2"/>
    <property type="match status" value="2"/>
</dbReference>
<dbReference type="Pfam" id="PF00400">
    <property type="entry name" value="WD40"/>
    <property type="match status" value="3"/>
</dbReference>
<dbReference type="EMBL" id="JAZGUE010000005">
    <property type="protein sequence ID" value="KAL2266371.1"/>
    <property type="molecule type" value="Genomic_DNA"/>
</dbReference>